<evidence type="ECO:0000256" key="2">
    <source>
        <dbReference type="ARBA" id="ARBA00013578"/>
    </source>
</evidence>
<dbReference type="Gene3D" id="1.20.5.110">
    <property type="match status" value="1"/>
</dbReference>
<organism evidence="5 6">
    <name type="scientific">Callithrix jacchus</name>
    <name type="common">White-tufted-ear marmoset</name>
    <name type="synonym">Simia Jacchus</name>
    <dbReference type="NCBI Taxonomy" id="9483"/>
    <lineage>
        <taxon>Eukaryota</taxon>
        <taxon>Metazoa</taxon>
        <taxon>Chordata</taxon>
        <taxon>Craniata</taxon>
        <taxon>Vertebrata</taxon>
        <taxon>Euteleostomi</taxon>
        <taxon>Mammalia</taxon>
        <taxon>Eutheria</taxon>
        <taxon>Euarchontoglires</taxon>
        <taxon>Primates</taxon>
        <taxon>Haplorrhini</taxon>
        <taxon>Platyrrhini</taxon>
        <taxon>Cebidae</taxon>
        <taxon>Callitrichinae</taxon>
        <taxon>Callithrix</taxon>
        <taxon>Callithrix</taxon>
    </lineage>
</organism>
<dbReference type="PANTHER" id="PTHR13015:SF0">
    <property type="entry name" value="WASH COMPLEX SUBUNIT 3"/>
    <property type="match status" value="1"/>
</dbReference>
<protein>
    <recommendedName>
        <fullName evidence="2">WASH complex subunit 3</fullName>
    </recommendedName>
    <alternativeName>
        <fullName evidence="4">Coiled-coil domain-containing protein 53</fullName>
    </alternativeName>
</protein>
<keyword evidence="6" id="KW-1185">Reference proteome</keyword>
<dbReference type="GO" id="GO:0006887">
    <property type="term" value="P:exocytosis"/>
    <property type="evidence" value="ECO:0007669"/>
    <property type="project" value="TreeGrafter"/>
</dbReference>
<accession>A0A8I3WNE4</accession>
<dbReference type="AlphaFoldDB" id="A0A8I3WNE4"/>
<sequence>MNHVCFYVTQVPAIQQKRTVAFLNQFVVHTVQFLNRFSTVCEEKLADLSLRIQQIETTLNILDAKAGVQRHGLGSPQPPPSGFKQFSCLSLPSSWDYRCAPPCPDPALDGSAGTTQINKLAHLILWTPHPGTDSVHKDN</sequence>
<evidence type="ECO:0000313" key="5">
    <source>
        <dbReference type="Ensembl" id="ENSCJAP00000084013.1"/>
    </source>
</evidence>
<gene>
    <name evidence="5" type="primary">LOC100396917</name>
</gene>
<evidence type="ECO:0000256" key="3">
    <source>
        <dbReference type="ARBA" id="ARBA00023054"/>
    </source>
</evidence>
<dbReference type="FunFam" id="1.20.5.110:FF:000025">
    <property type="entry name" value="Putative WASH complex subunit CCDC53"/>
    <property type="match status" value="1"/>
</dbReference>
<evidence type="ECO:0000313" key="6">
    <source>
        <dbReference type="Proteomes" id="UP000008225"/>
    </source>
</evidence>
<evidence type="ECO:0000256" key="4">
    <source>
        <dbReference type="ARBA" id="ARBA00030721"/>
    </source>
</evidence>
<dbReference type="PANTHER" id="PTHR13015">
    <property type="entry name" value="PROTEIN AD-016-RELATED"/>
    <property type="match status" value="1"/>
</dbReference>
<reference evidence="5 6" key="1">
    <citation type="submission" date="2009-03" db="EMBL/GenBank/DDBJ databases">
        <authorList>
            <person name="Warren W."/>
            <person name="Ye L."/>
            <person name="Minx P."/>
            <person name="Worley K."/>
            <person name="Gibbs R."/>
            <person name="Wilson R.K."/>
        </authorList>
    </citation>
    <scope>NUCLEOTIDE SEQUENCE [LARGE SCALE GENOMIC DNA]</scope>
</reference>
<keyword evidence="3" id="KW-0175">Coiled coil</keyword>
<reference evidence="5" key="3">
    <citation type="submission" date="2025-09" db="UniProtKB">
        <authorList>
            <consortium name="Ensembl"/>
        </authorList>
    </citation>
    <scope>IDENTIFICATION</scope>
</reference>
<name>A0A8I3WNE4_CALJA</name>
<dbReference type="GO" id="GO:0030041">
    <property type="term" value="P:actin filament polymerization"/>
    <property type="evidence" value="ECO:0007669"/>
    <property type="project" value="TreeGrafter"/>
</dbReference>
<dbReference type="Pfam" id="PF10152">
    <property type="entry name" value="CCDC53"/>
    <property type="match status" value="1"/>
</dbReference>
<dbReference type="GeneTree" id="ENSGT01030000234578"/>
<comment type="similarity">
    <text evidence="1">Belongs to the CCDC53 family.</text>
</comment>
<dbReference type="Proteomes" id="UP000008225">
    <property type="component" value="Chromosome 9"/>
</dbReference>
<dbReference type="GO" id="GO:0071203">
    <property type="term" value="C:WASH complex"/>
    <property type="evidence" value="ECO:0007669"/>
    <property type="project" value="InterPro"/>
</dbReference>
<proteinExistence type="inferred from homology"/>
<reference evidence="5" key="2">
    <citation type="submission" date="2025-08" db="UniProtKB">
        <authorList>
            <consortium name="Ensembl"/>
        </authorList>
    </citation>
    <scope>IDENTIFICATION</scope>
</reference>
<dbReference type="InterPro" id="IPR019309">
    <property type="entry name" value="WASHC3"/>
</dbReference>
<dbReference type="Ensembl" id="ENSCJAT00000121269.1">
    <property type="protein sequence ID" value="ENSCJAP00000084013.1"/>
    <property type="gene ID" value="ENSCJAG00000057579.2"/>
</dbReference>
<evidence type="ECO:0000256" key="1">
    <source>
        <dbReference type="ARBA" id="ARBA00006290"/>
    </source>
</evidence>